<evidence type="ECO:0000313" key="1">
    <source>
        <dbReference type="EMBL" id="KAA3471232.1"/>
    </source>
</evidence>
<protein>
    <submittedName>
        <fullName evidence="1">Integrase</fullName>
    </submittedName>
</protein>
<accession>A0A5B6VQ90</accession>
<proteinExistence type="predicted"/>
<keyword evidence="2" id="KW-1185">Reference proteome</keyword>
<reference evidence="2" key="1">
    <citation type="journal article" date="2019" name="Plant Biotechnol. J.">
        <title>Genome sequencing of the Australian wild diploid species Gossypium australe highlights disease resistance and delayed gland morphogenesis.</title>
        <authorList>
            <person name="Cai Y."/>
            <person name="Cai X."/>
            <person name="Wang Q."/>
            <person name="Wang P."/>
            <person name="Zhang Y."/>
            <person name="Cai C."/>
            <person name="Xu Y."/>
            <person name="Wang K."/>
            <person name="Zhou Z."/>
            <person name="Wang C."/>
            <person name="Geng S."/>
            <person name="Li B."/>
            <person name="Dong Q."/>
            <person name="Hou Y."/>
            <person name="Wang H."/>
            <person name="Ai P."/>
            <person name="Liu Z."/>
            <person name="Yi F."/>
            <person name="Sun M."/>
            <person name="An G."/>
            <person name="Cheng J."/>
            <person name="Zhang Y."/>
            <person name="Shi Q."/>
            <person name="Xie Y."/>
            <person name="Shi X."/>
            <person name="Chang Y."/>
            <person name="Huang F."/>
            <person name="Chen Y."/>
            <person name="Hong S."/>
            <person name="Mi L."/>
            <person name="Sun Q."/>
            <person name="Zhang L."/>
            <person name="Zhou B."/>
            <person name="Peng R."/>
            <person name="Zhang X."/>
            <person name="Liu F."/>
        </authorList>
    </citation>
    <scope>NUCLEOTIDE SEQUENCE [LARGE SCALE GENOMIC DNA]</scope>
    <source>
        <strain evidence="2">cv. PA1801</strain>
    </source>
</reference>
<organism evidence="1 2">
    <name type="scientific">Gossypium australe</name>
    <dbReference type="NCBI Taxonomy" id="47621"/>
    <lineage>
        <taxon>Eukaryota</taxon>
        <taxon>Viridiplantae</taxon>
        <taxon>Streptophyta</taxon>
        <taxon>Embryophyta</taxon>
        <taxon>Tracheophyta</taxon>
        <taxon>Spermatophyta</taxon>
        <taxon>Magnoliopsida</taxon>
        <taxon>eudicotyledons</taxon>
        <taxon>Gunneridae</taxon>
        <taxon>Pentapetalae</taxon>
        <taxon>rosids</taxon>
        <taxon>malvids</taxon>
        <taxon>Malvales</taxon>
        <taxon>Malvaceae</taxon>
        <taxon>Malvoideae</taxon>
        <taxon>Gossypium</taxon>
    </lineage>
</organism>
<dbReference type="OrthoDB" id="10058156at2759"/>
<dbReference type="Proteomes" id="UP000325315">
    <property type="component" value="Unassembled WGS sequence"/>
</dbReference>
<dbReference type="AlphaFoldDB" id="A0A5B6VQ90"/>
<sequence length="107" mass="12159">MDFVLGLSLTQRKKDKLTKLAHFIPMIIDYSLENLAKIFISEIVRFSSKFWSKLHEALSTKLNFGTMQLGKILTVSELLTIIVISQASKWLLTKLCITINVELLFAG</sequence>
<name>A0A5B6VQ90_9ROSI</name>
<dbReference type="EMBL" id="SMMG02000006">
    <property type="protein sequence ID" value="KAA3471232.1"/>
    <property type="molecule type" value="Genomic_DNA"/>
</dbReference>
<evidence type="ECO:0000313" key="2">
    <source>
        <dbReference type="Proteomes" id="UP000325315"/>
    </source>
</evidence>
<comment type="caution">
    <text evidence="1">The sequence shown here is derived from an EMBL/GenBank/DDBJ whole genome shotgun (WGS) entry which is preliminary data.</text>
</comment>
<gene>
    <name evidence="1" type="ORF">EPI10_016873</name>
</gene>